<accession>A0A419W5W4</accession>
<dbReference type="AlphaFoldDB" id="A0A419W5W4"/>
<evidence type="ECO:0000313" key="2">
    <source>
        <dbReference type="Proteomes" id="UP000283387"/>
    </source>
</evidence>
<dbReference type="EMBL" id="RAPN01000001">
    <property type="protein sequence ID" value="RKD90837.1"/>
    <property type="molecule type" value="Genomic_DNA"/>
</dbReference>
<name>A0A419W5W4_9BACT</name>
<sequence>MVCAKSAHTTLVFLRYSMEKTIDNYALATLILRSIIGASEVNEISNLSMLCIFSQNYSRAHYRQ</sequence>
<comment type="caution">
    <text evidence="1">The sequence shown here is derived from an EMBL/GenBank/DDBJ whole genome shotgun (WGS) entry which is preliminary data.</text>
</comment>
<protein>
    <submittedName>
        <fullName evidence="1">Uncharacterized protein</fullName>
    </submittedName>
</protein>
<gene>
    <name evidence="1" type="ORF">BC643_1181</name>
</gene>
<evidence type="ECO:0000313" key="1">
    <source>
        <dbReference type="EMBL" id="RKD90837.1"/>
    </source>
</evidence>
<dbReference type="Proteomes" id="UP000283387">
    <property type="component" value="Unassembled WGS sequence"/>
</dbReference>
<proteinExistence type="predicted"/>
<reference evidence="1 2" key="1">
    <citation type="submission" date="2018-09" db="EMBL/GenBank/DDBJ databases">
        <title>Genomic Encyclopedia of Archaeal and Bacterial Type Strains, Phase II (KMG-II): from individual species to whole genera.</title>
        <authorList>
            <person name="Goeker M."/>
        </authorList>
    </citation>
    <scope>NUCLEOTIDE SEQUENCE [LARGE SCALE GENOMIC DNA]</scope>
    <source>
        <strain evidence="1 2">DSM 27148</strain>
    </source>
</reference>
<organism evidence="1 2">
    <name type="scientific">Mangrovibacterium diazotrophicum</name>
    <dbReference type="NCBI Taxonomy" id="1261403"/>
    <lineage>
        <taxon>Bacteria</taxon>
        <taxon>Pseudomonadati</taxon>
        <taxon>Bacteroidota</taxon>
        <taxon>Bacteroidia</taxon>
        <taxon>Marinilabiliales</taxon>
        <taxon>Prolixibacteraceae</taxon>
        <taxon>Mangrovibacterium</taxon>
    </lineage>
</organism>
<keyword evidence="2" id="KW-1185">Reference proteome</keyword>